<comment type="subcellular location">
    <subcellularLocation>
        <location evidence="1">Cell inner membrane</location>
    </subcellularLocation>
</comment>
<evidence type="ECO:0000256" key="4">
    <source>
        <dbReference type="ARBA" id="ARBA00022448"/>
    </source>
</evidence>
<dbReference type="Proteomes" id="UP000219336">
    <property type="component" value="Unassembled WGS sequence"/>
</dbReference>
<dbReference type="OrthoDB" id="6118198at2"/>
<evidence type="ECO:0000256" key="7">
    <source>
        <dbReference type="ARBA" id="ARBA00022692"/>
    </source>
</evidence>
<dbReference type="Pfam" id="PF01203">
    <property type="entry name" value="T2SSN"/>
    <property type="match status" value="1"/>
</dbReference>
<keyword evidence="6" id="KW-0997">Cell inner membrane</keyword>
<evidence type="ECO:0000256" key="8">
    <source>
        <dbReference type="ARBA" id="ARBA00022927"/>
    </source>
</evidence>
<protein>
    <recommendedName>
        <fullName evidence="3">Type II secretion system protein N</fullName>
    </recommendedName>
    <alternativeName>
        <fullName evidence="10">General secretion pathway protein N</fullName>
    </alternativeName>
</protein>
<evidence type="ECO:0000256" key="5">
    <source>
        <dbReference type="ARBA" id="ARBA00022475"/>
    </source>
</evidence>
<keyword evidence="5" id="KW-1003">Cell membrane</keyword>
<evidence type="ECO:0000256" key="1">
    <source>
        <dbReference type="ARBA" id="ARBA00004533"/>
    </source>
</evidence>
<dbReference type="GO" id="GO:0015627">
    <property type="term" value="C:type II protein secretion system complex"/>
    <property type="evidence" value="ECO:0007669"/>
    <property type="project" value="InterPro"/>
</dbReference>
<gene>
    <name evidence="11" type="primary">outN</name>
    <name evidence="11" type="ORF">VTH8203_01020</name>
</gene>
<keyword evidence="9" id="KW-0472">Membrane</keyword>
<dbReference type="InterPro" id="IPR022792">
    <property type="entry name" value="T2SS_protein-GspN"/>
</dbReference>
<evidence type="ECO:0000256" key="6">
    <source>
        <dbReference type="ARBA" id="ARBA00022519"/>
    </source>
</evidence>
<keyword evidence="7" id="KW-0812">Transmembrane</keyword>
<dbReference type="RefSeq" id="WP_096992693.1">
    <property type="nucleotide sequence ID" value="NZ_JBHSII010000001.1"/>
</dbReference>
<evidence type="ECO:0000256" key="10">
    <source>
        <dbReference type="ARBA" id="ARBA00030772"/>
    </source>
</evidence>
<evidence type="ECO:0000313" key="11">
    <source>
        <dbReference type="EMBL" id="SNX47416.1"/>
    </source>
</evidence>
<evidence type="ECO:0000313" key="12">
    <source>
        <dbReference type="Proteomes" id="UP000219336"/>
    </source>
</evidence>
<evidence type="ECO:0000256" key="2">
    <source>
        <dbReference type="ARBA" id="ARBA00007208"/>
    </source>
</evidence>
<reference evidence="12" key="1">
    <citation type="submission" date="2016-06" db="EMBL/GenBank/DDBJ databases">
        <authorList>
            <person name="Rodrigo-Torres L."/>
            <person name="Arahal R.D."/>
            <person name="Lucena T."/>
        </authorList>
    </citation>
    <scope>NUCLEOTIDE SEQUENCE [LARGE SCALE GENOMIC DNA]</scope>
    <source>
        <strain evidence="12">CECT8203</strain>
    </source>
</reference>
<proteinExistence type="inferred from homology"/>
<organism evidence="11 12">
    <name type="scientific">Vibrio thalassae</name>
    <dbReference type="NCBI Taxonomy" id="1243014"/>
    <lineage>
        <taxon>Bacteria</taxon>
        <taxon>Pseudomonadati</taxon>
        <taxon>Pseudomonadota</taxon>
        <taxon>Gammaproteobacteria</taxon>
        <taxon>Vibrionales</taxon>
        <taxon>Vibrionaceae</taxon>
        <taxon>Vibrio</taxon>
    </lineage>
</organism>
<dbReference type="AlphaFoldDB" id="A0A240EFT3"/>
<comment type="similarity">
    <text evidence="2">Belongs to the GSP N family.</text>
</comment>
<keyword evidence="4" id="KW-0813">Transport</keyword>
<dbReference type="EMBL" id="OANU01000009">
    <property type="protein sequence ID" value="SNX47416.1"/>
    <property type="molecule type" value="Genomic_DNA"/>
</dbReference>
<evidence type="ECO:0000256" key="9">
    <source>
        <dbReference type="ARBA" id="ARBA00023136"/>
    </source>
</evidence>
<name>A0A240EFT3_9VIBR</name>
<keyword evidence="8" id="KW-0653">Protein transport</keyword>
<sequence length="252" mass="27453">MKQVIKYTLLCTGVFTASAIYHLPARVALSYSPLPQGIYIDGAQGTIWQGRAQNVRVQNHQLGELIWSFSWSSLLTLSPEYAIRFGRGSTLGLSGKGNVGINFSGPYVDTLLASIPADKVLQYSPAPVPLTAGGQLELAIKSLQYQSPWCAEGEGSLSWSAGYIETPVGSVSLGPTIVDLTCNDSVLIAKGSQSSEQVSSEFSGQLTPNRQYQSSVWFKPEGDFPPTMRRQLSWLGNPDNQGRYSFNYQGRF</sequence>
<dbReference type="GO" id="GO:0005886">
    <property type="term" value="C:plasma membrane"/>
    <property type="evidence" value="ECO:0007669"/>
    <property type="project" value="UniProtKB-SubCell"/>
</dbReference>
<dbReference type="GO" id="GO:0015628">
    <property type="term" value="P:protein secretion by the type II secretion system"/>
    <property type="evidence" value="ECO:0007669"/>
    <property type="project" value="InterPro"/>
</dbReference>
<evidence type="ECO:0000256" key="3">
    <source>
        <dbReference type="ARBA" id="ARBA00021563"/>
    </source>
</evidence>
<keyword evidence="12" id="KW-1185">Reference proteome</keyword>
<accession>A0A240EFT3</accession>